<dbReference type="GO" id="GO:0003676">
    <property type="term" value="F:nucleic acid binding"/>
    <property type="evidence" value="ECO:0007669"/>
    <property type="project" value="InterPro"/>
</dbReference>
<gene>
    <name evidence="3" type="ORF">NCTC12092_01076</name>
</gene>
<sequence>MNKQSMTHFSKKLMKLALLGLALPLSLVSVVDTPTLNQSEKAVYANDFGSGNRASDYLPVANAWRFDAYPDYYSILGASRLNPAVFPEPSKMSYSPLDELGRTQVARGTITYHNIVMNYNVRQRFAKNQNPSGWIGNPRNVRYTIEWLDGLFYQGDFWNRSHLIADSLGGAALRVNAITGTRTQNVGGRNQRGGMRYIEQKVQQWIEQHTSAVVYYEALPIYQANELVPRAVVVSALSSDGGLDEKVMVYNTANGYTINYATGAFQSN</sequence>
<evidence type="ECO:0000313" key="4">
    <source>
        <dbReference type="Proteomes" id="UP000254461"/>
    </source>
</evidence>
<dbReference type="EMBL" id="UHFF01000002">
    <property type="protein sequence ID" value="SUN46516.1"/>
    <property type="molecule type" value="Genomic_DNA"/>
</dbReference>
<proteinExistence type="predicted"/>
<evidence type="ECO:0000259" key="2">
    <source>
        <dbReference type="SMART" id="SM00892"/>
    </source>
</evidence>
<evidence type="ECO:0000256" key="1">
    <source>
        <dbReference type="SAM" id="SignalP"/>
    </source>
</evidence>
<keyword evidence="1" id="KW-0732">Signal</keyword>
<feature type="domain" description="DNA/RNA non-specific endonuclease/pyrophosphatase/phosphodiesterase" evidence="2">
    <location>
        <begin position="86"/>
        <end position="267"/>
    </location>
</feature>
<dbReference type="AlphaFoldDB" id="A0A380JSN3"/>
<dbReference type="InterPro" id="IPR044929">
    <property type="entry name" value="DNA/RNA_non-sp_Endonuclease_sf"/>
</dbReference>
<feature type="signal peptide" evidence="1">
    <location>
        <begin position="1"/>
        <end position="30"/>
    </location>
</feature>
<dbReference type="GeneID" id="83704971"/>
<reference evidence="3 4" key="1">
    <citation type="submission" date="2018-06" db="EMBL/GenBank/DDBJ databases">
        <authorList>
            <consortium name="Pathogen Informatics"/>
            <person name="Doyle S."/>
        </authorList>
    </citation>
    <scope>NUCLEOTIDE SEQUENCE [LARGE SCALE GENOMIC DNA]</scope>
    <source>
        <strain evidence="3 4">NCTC12092</strain>
    </source>
</reference>
<dbReference type="GO" id="GO:0046872">
    <property type="term" value="F:metal ion binding"/>
    <property type="evidence" value="ECO:0007669"/>
    <property type="project" value="InterPro"/>
</dbReference>
<dbReference type="Pfam" id="PF01223">
    <property type="entry name" value="Endonuclease_NS"/>
    <property type="match status" value="1"/>
</dbReference>
<keyword evidence="3" id="KW-0255">Endonuclease</keyword>
<dbReference type="InterPro" id="IPR001604">
    <property type="entry name" value="Endo_G_ENPP1-like_dom"/>
</dbReference>
<dbReference type="Gene3D" id="3.40.570.10">
    <property type="entry name" value="Extracellular Endonuclease, subunit A"/>
    <property type="match status" value="1"/>
</dbReference>
<dbReference type="GO" id="GO:0004530">
    <property type="term" value="F:deoxyribonuclease I activity"/>
    <property type="evidence" value="ECO:0007669"/>
    <property type="project" value="UniProtKB-EC"/>
</dbReference>
<dbReference type="RefSeq" id="WP_115250987.1">
    <property type="nucleotide sequence ID" value="NZ_UHFF01000002.1"/>
</dbReference>
<accession>A0A380JSN3</accession>
<feature type="chain" id="PRO_5039311967" evidence="1">
    <location>
        <begin position="31"/>
        <end position="268"/>
    </location>
</feature>
<name>A0A380JSN3_9STRE</name>
<organism evidence="3 4">
    <name type="scientific">Streptococcus equi subsp. equi</name>
    <dbReference type="NCBI Taxonomy" id="148942"/>
    <lineage>
        <taxon>Bacteria</taxon>
        <taxon>Bacillati</taxon>
        <taxon>Bacillota</taxon>
        <taxon>Bacilli</taxon>
        <taxon>Lactobacillales</taxon>
        <taxon>Streptococcaceae</taxon>
        <taxon>Streptococcus</taxon>
    </lineage>
</organism>
<protein>
    <submittedName>
        <fullName evidence="3">DNA/RNA non-specific endonuclease</fullName>
        <ecNumber evidence="3">3.1.21.1</ecNumber>
    </submittedName>
</protein>
<keyword evidence="3" id="KW-0378">Hydrolase</keyword>
<dbReference type="SMART" id="SM00892">
    <property type="entry name" value="Endonuclease_NS"/>
    <property type="match status" value="1"/>
</dbReference>
<keyword evidence="3" id="KW-0540">Nuclease</keyword>
<dbReference type="Proteomes" id="UP000254461">
    <property type="component" value="Unassembled WGS sequence"/>
</dbReference>
<dbReference type="EC" id="3.1.21.1" evidence="3"/>
<evidence type="ECO:0000313" key="3">
    <source>
        <dbReference type="EMBL" id="SUN46516.1"/>
    </source>
</evidence>